<proteinExistence type="predicted"/>
<dbReference type="Proteomes" id="UP000831607">
    <property type="component" value="Chromosome"/>
</dbReference>
<dbReference type="Gene3D" id="3.90.550.10">
    <property type="entry name" value="Spore Coat Polysaccharide Biosynthesis Protein SpsA, Chain A"/>
    <property type="match status" value="1"/>
</dbReference>
<dbReference type="RefSeq" id="WP_243477971.1">
    <property type="nucleotide sequence ID" value="NZ_CP063982.1"/>
</dbReference>
<reference evidence="4 5" key="1">
    <citation type="submission" date="2020-11" db="EMBL/GenBank/DDBJ databases">
        <title>Algicoccus daihaiensis sp.nov., isolated from Daihai Lake in Inner Mongolia.</title>
        <authorList>
            <person name="Kai J."/>
        </authorList>
    </citation>
    <scope>NUCLEOTIDE SEQUENCE [LARGE SCALE GENOMIC DNA]</scope>
    <source>
        <strain evidence="5">f23</strain>
    </source>
</reference>
<dbReference type="SUPFAM" id="SSF53448">
    <property type="entry name" value="Nucleotide-diphospho-sugar transferases"/>
    <property type="match status" value="1"/>
</dbReference>
<keyword evidence="5" id="KW-1185">Reference proteome</keyword>
<organism evidence="4 5">
    <name type="scientific">Orrella daihaiensis</name>
    <dbReference type="NCBI Taxonomy" id="2782176"/>
    <lineage>
        <taxon>Bacteria</taxon>
        <taxon>Pseudomonadati</taxon>
        <taxon>Pseudomonadota</taxon>
        <taxon>Betaproteobacteria</taxon>
        <taxon>Burkholderiales</taxon>
        <taxon>Alcaligenaceae</taxon>
        <taxon>Orrella</taxon>
    </lineage>
</organism>
<evidence type="ECO:0000313" key="4">
    <source>
        <dbReference type="EMBL" id="UOD49729.1"/>
    </source>
</evidence>
<evidence type="ECO:0000256" key="1">
    <source>
        <dbReference type="ARBA" id="ARBA00022679"/>
    </source>
</evidence>
<name>A0ABY4ANW0_9BURK</name>
<feature type="domain" description="Galactosyltransferase C-terminal" evidence="3">
    <location>
        <begin position="163"/>
        <end position="213"/>
    </location>
</feature>
<keyword evidence="1" id="KW-0808">Transferase</keyword>
<evidence type="ECO:0000259" key="3">
    <source>
        <dbReference type="Pfam" id="PF02709"/>
    </source>
</evidence>
<dbReference type="EMBL" id="CP063982">
    <property type="protein sequence ID" value="UOD49729.1"/>
    <property type="molecule type" value="Genomic_DNA"/>
</dbReference>
<dbReference type="Pfam" id="PF02709">
    <property type="entry name" value="Glyco_transf_7C"/>
    <property type="match status" value="1"/>
</dbReference>
<dbReference type="InterPro" id="IPR001173">
    <property type="entry name" value="Glyco_trans_2-like"/>
</dbReference>
<evidence type="ECO:0000313" key="5">
    <source>
        <dbReference type="Proteomes" id="UP000831607"/>
    </source>
</evidence>
<sequence>MSNPSEPNDPVASITVSIVSHKHGQQVEMLVKQVLADPLISRLVLTLNTEEMLNLPQDDRLLLLQNATPKGFGTNHNQAFTHCETPYFCVLNPDIVLRDDTFTHLLGCLNETRAAVAGPLVLSPLGEQEDSWRRFPTIFSLVLKALGHDMTIMKQADKEFPLFPDWIAGMCMLFDSKHYQAINGFDESLFLYYEDVDICARLWLKNLAVVASSKAVVVHNAQRASRREWQHMKWHARSMAKYLRRYSLRMPKANRHFVADQ</sequence>
<feature type="domain" description="Glycosyltransferase 2-like" evidence="2">
    <location>
        <begin position="57"/>
        <end position="135"/>
    </location>
</feature>
<dbReference type="PANTHER" id="PTHR43179:SF7">
    <property type="entry name" value="RHAMNOSYLTRANSFERASE WBBL"/>
    <property type="match status" value="1"/>
</dbReference>
<dbReference type="Pfam" id="PF00535">
    <property type="entry name" value="Glycos_transf_2"/>
    <property type="match status" value="1"/>
</dbReference>
<dbReference type="InterPro" id="IPR027791">
    <property type="entry name" value="Galactosyl_T_C"/>
</dbReference>
<evidence type="ECO:0000259" key="2">
    <source>
        <dbReference type="Pfam" id="PF00535"/>
    </source>
</evidence>
<dbReference type="PANTHER" id="PTHR43179">
    <property type="entry name" value="RHAMNOSYLTRANSFERASE WBBL"/>
    <property type="match status" value="1"/>
</dbReference>
<gene>
    <name evidence="4" type="ORF">DHf2319_09710</name>
</gene>
<accession>A0ABY4ANW0</accession>
<protein>
    <submittedName>
        <fullName evidence="4">Glycosyltransferase family 2 protein</fullName>
    </submittedName>
</protein>
<dbReference type="InterPro" id="IPR029044">
    <property type="entry name" value="Nucleotide-diphossugar_trans"/>
</dbReference>